<evidence type="ECO:0000313" key="4">
    <source>
        <dbReference type="Proteomes" id="UP000265515"/>
    </source>
</evidence>
<keyword evidence="4" id="KW-1185">Reference proteome</keyword>
<reference evidence="3 4" key="1">
    <citation type="journal article" date="2018" name="Cell">
        <title>The Chara Genome: Secondary Complexity and Implications for Plant Terrestrialization.</title>
        <authorList>
            <person name="Nishiyama T."/>
            <person name="Sakayama H."/>
            <person name="Vries J.D."/>
            <person name="Buschmann H."/>
            <person name="Saint-Marcoux D."/>
            <person name="Ullrich K.K."/>
            <person name="Haas F.B."/>
            <person name="Vanderstraeten L."/>
            <person name="Becker D."/>
            <person name="Lang D."/>
            <person name="Vosolsobe S."/>
            <person name="Rombauts S."/>
            <person name="Wilhelmsson P.K.I."/>
            <person name="Janitza P."/>
            <person name="Kern R."/>
            <person name="Heyl A."/>
            <person name="Rumpler F."/>
            <person name="Villalobos L.I.A.C."/>
            <person name="Clay J.M."/>
            <person name="Skokan R."/>
            <person name="Toyoda A."/>
            <person name="Suzuki Y."/>
            <person name="Kagoshima H."/>
            <person name="Schijlen E."/>
            <person name="Tajeshwar N."/>
            <person name="Catarino B."/>
            <person name="Hetherington A.J."/>
            <person name="Saltykova A."/>
            <person name="Bonnot C."/>
            <person name="Breuninger H."/>
            <person name="Symeonidi A."/>
            <person name="Radhakrishnan G.V."/>
            <person name="Van Nieuwerburgh F."/>
            <person name="Deforce D."/>
            <person name="Chang C."/>
            <person name="Karol K.G."/>
            <person name="Hedrich R."/>
            <person name="Ulvskov P."/>
            <person name="Glockner G."/>
            <person name="Delwiche C.F."/>
            <person name="Petrasek J."/>
            <person name="Van de Peer Y."/>
            <person name="Friml J."/>
            <person name="Beilby M."/>
            <person name="Dolan L."/>
            <person name="Kohara Y."/>
            <person name="Sugano S."/>
            <person name="Fujiyama A."/>
            <person name="Delaux P.-M."/>
            <person name="Quint M."/>
            <person name="TheiBen G."/>
            <person name="Hagemann M."/>
            <person name="Harholt J."/>
            <person name="Dunand C."/>
            <person name="Zachgo S."/>
            <person name="Langdale J."/>
            <person name="Maumus F."/>
            <person name="Straeten D.V.D."/>
            <person name="Gould S.B."/>
            <person name="Rensing S.A."/>
        </authorList>
    </citation>
    <scope>NUCLEOTIDE SEQUENCE [LARGE SCALE GENOMIC DNA]</scope>
    <source>
        <strain evidence="3 4">S276</strain>
    </source>
</reference>
<dbReference type="AlphaFoldDB" id="A0A388LT54"/>
<proteinExistence type="predicted"/>
<keyword evidence="2" id="KW-0472">Membrane</keyword>
<dbReference type="Gramene" id="GBG85445">
    <property type="protein sequence ID" value="GBG85445"/>
    <property type="gene ID" value="CBR_g40087"/>
</dbReference>
<feature type="transmembrane region" description="Helical" evidence="2">
    <location>
        <begin position="209"/>
        <end position="227"/>
    </location>
</feature>
<sequence length="299" mass="32027">MPSSSCSGSVRGEQACGSTDLMLPQAGMTLSGCICQEHAGTATCQCLVDSFRVAGGSTMLADAPCAEVDCTASSRSDKEREAGKRNVEEGNGIEMEEVAGAELPSASSWKKPLDQNVLSALKGDEIVRAQNWKAELAEKGKEVGMTDEEPSSSTSSASRGDENETTNLLSEVQTNVRYMFSATDVYTFVCITVWVSLCCAIVRRRMAMWIVGFSFIAFEVASLLLGLCDKQRSFTNSLTAAAEITVTYTVASERGQHHTQPALPQRRDLYHSTLIAYIHSLIASIGGKDLALSTPSLAL</sequence>
<protein>
    <submittedName>
        <fullName evidence="3">Uncharacterized protein</fullName>
    </submittedName>
</protein>
<evidence type="ECO:0000256" key="1">
    <source>
        <dbReference type="SAM" id="MobiDB-lite"/>
    </source>
</evidence>
<evidence type="ECO:0000256" key="2">
    <source>
        <dbReference type="SAM" id="Phobius"/>
    </source>
</evidence>
<feature type="region of interest" description="Disordered" evidence="1">
    <location>
        <begin position="138"/>
        <end position="166"/>
    </location>
</feature>
<dbReference type="Proteomes" id="UP000265515">
    <property type="component" value="Unassembled WGS sequence"/>
</dbReference>
<feature type="compositionally biased region" description="Basic and acidic residues" evidence="1">
    <location>
        <begin position="75"/>
        <end position="88"/>
    </location>
</feature>
<name>A0A388LT54_CHABU</name>
<evidence type="ECO:0000313" key="3">
    <source>
        <dbReference type="EMBL" id="GBG85445.1"/>
    </source>
</evidence>
<keyword evidence="2" id="KW-0812">Transmembrane</keyword>
<gene>
    <name evidence="3" type="ORF">CBR_g40087</name>
</gene>
<dbReference type="EMBL" id="BFEA01000518">
    <property type="protein sequence ID" value="GBG85445.1"/>
    <property type="molecule type" value="Genomic_DNA"/>
</dbReference>
<organism evidence="3 4">
    <name type="scientific">Chara braunii</name>
    <name type="common">Braun's stonewort</name>
    <dbReference type="NCBI Taxonomy" id="69332"/>
    <lineage>
        <taxon>Eukaryota</taxon>
        <taxon>Viridiplantae</taxon>
        <taxon>Streptophyta</taxon>
        <taxon>Charophyceae</taxon>
        <taxon>Charales</taxon>
        <taxon>Characeae</taxon>
        <taxon>Chara</taxon>
    </lineage>
</organism>
<comment type="caution">
    <text evidence="3">The sequence shown here is derived from an EMBL/GenBank/DDBJ whole genome shotgun (WGS) entry which is preliminary data.</text>
</comment>
<accession>A0A388LT54</accession>
<feature type="region of interest" description="Disordered" evidence="1">
    <location>
        <begin position="72"/>
        <end position="93"/>
    </location>
</feature>
<keyword evidence="2" id="KW-1133">Transmembrane helix</keyword>